<feature type="transmembrane region" description="Helical" evidence="1">
    <location>
        <begin position="27"/>
        <end position="50"/>
    </location>
</feature>
<sequence>MQDNTYTQKRIIAAHNRLFNMIKYINIFIRLLLLIVVFPIILYLSAIRYVNENIDIWESKAEDIISSIQKFLDKYFPVRSK</sequence>
<evidence type="ECO:0000313" key="2">
    <source>
        <dbReference type="EMBL" id="CBA74514.1"/>
    </source>
</evidence>
<keyword evidence="1" id="KW-1133">Transmembrane helix</keyword>
<dbReference type="EMBL" id="FN545235">
    <property type="protein sequence ID" value="CBA74514.1"/>
    <property type="molecule type" value="Genomic_DNA"/>
</dbReference>
<reference evidence="2" key="1">
    <citation type="journal article" date="2010" name="Insect Mol. Biol.">
        <title>The draft genome sequence of Arsenophonus nasoniae, son-killer bacterium of Nasonia vitripennis, reveals genes associated with virulence and symbiosis.</title>
        <authorList>
            <person name="Wilkes T."/>
            <person name="Darby A.C."/>
            <person name="Choi J."/>
            <person name="Colborne J.K."/>
            <person name="Werren J.H."/>
            <person name="Hurst G.D.D."/>
        </authorList>
    </citation>
    <scope>NUCLEOTIDE SEQUENCE</scope>
</reference>
<accession>D2U1C5</accession>
<proteinExistence type="predicted"/>
<dbReference type="AlphaFoldDB" id="D2U1C5"/>
<evidence type="ECO:0000256" key="1">
    <source>
        <dbReference type="SAM" id="Phobius"/>
    </source>
</evidence>
<keyword evidence="1" id="KW-0812">Transmembrane</keyword>
<organism evidence="2">
    <name type="scientific">Arsenophonus nasoniae</name>
    <name type="common">son-killer infecting Nasonia vitripennis</name>
    <dbReference type="NCBI Taxonomy" id="638"/>
    <lineage>
        <taxon>Bacteria</taxon>
        <taxon>Pseudomonadati</taxon>
        <taxon>Pseudomonadota</taxon>
        <taxon>Gammaproteobacteria</taxon>
        <taxon>Enterobacterales</taxon>
        <taxon>Morganellaceae</taxon>
        <taxon>Arsenophonus</taxon>
    </lineage>
</organism>
<name>D2U1C5_9GAMM</name>
<protein>
    <submittedName>
        <fullName evidence="2">Uncharacterized protein</fullName>
    </submittedName>
</protein>
<gene>
    <name evidence="2" type="ORF">ARN_23410</name>
</gene>
<keyword evidence="1" id="KW-0472">Membrane</keyword>